<protein>
    <submittedName>
        <fullName evidence="2">Uncharacterized protein</fullName>
    </submittedName>
</protein>
<name>A0A381Q6S9_9ZZZZ</name>
<keyword evidence="1" id="KW-0812">Transmembrane</keyword>
<evidence type="ECO:0000256" key="1">
    <source>
        <dbReference type="SAM" id="Phobius"/>
    </source>
</evidence>
<feature type="transmembrane region" description="Helical" evidence="1">
    <location>
        <begin position="38"/>
        <end position="61"/>
    </location>
</feature>
<dbReference type="EMBL" id="UINC01001200">
    <property type="protein sequence ID" value="SUZ74099.1"/>
    <property type="molecule type" value="Genomic_DNA"/>
</dbReference>
<keyword evidence="1" id="KW-1133">Transmembrane helix</keyword>
<proteinExistence type="predicted"/>
<dbReference type="AlphaFoldDB" id="A0A381Q6S9"/>
<gene>
    <name evidence="2" type="ORF">METZ01_LOCUS26953</name>
</gene>
<evidence type="ECO:0000313" key="2">
    <source>
        <dbReference type="EMBL" id="SUZ74099.1"/>
    </source>
</evidence>
<keyword evidence="1" id="KW-0472">Membrane</keyword>
<reference evidence="2" key="1">
    <citation type="submission" date="2018-05" db="EMBL/GenBank/DDBJ databases">
        <authorList>
            <person name="Lanie J.A."/>
            <person name="Ng W.-L."/>
            <person name="Kazmierczak K.M."/>
            <person name="Andrzejewski T.M."/>
            <person name="Davidsen T.M."/>
            <person name="Wayne K.J."/>
            <person name="Tettelin H."/>
            <person name="Glass J.I."/>
            <person name="Rusch D."/>
            <person name="Podicherti R."/>
            <person name="Tsui H.-C.T."/>
            <person name="Winkler M.E."/>
        </authorList>
    </citation>
    <scope>NUCLEOTIDE SEQUENCE</scope>
</reference>
<accession>A0A381Q6S9</accession>
<organism evidence="2">
    <name type="scientific">marine metagenome</name>
    <dbReference type="NCBI Taxonomy" id="408172"/>
    <lineage>
        <taxon>unclassified sequences</taxon>
        <taxon>metagenomes</taxon>
        <taxon>ecological metagenomes</taxon>
    </lineage>
</organism>
<sequence length="71" mass="8114">MRFESGLVFIKGYQISPITTNPITRPARRYFRRPDRTLSSSLGVIVFSALFSLLGLMILRINKTTPKANKR</sequence>